<feature type="compositionally biased region" description="Basic and acidic residues" evidence="1">
    <location>
        <begin position="162"/>
        <end position="179"/>
    </location>
</feature>
<dbReference type="AlphaFoldDB" id="A0A1H6LN24"/>
<evidence type="ECO:0000313" key="2">
    <source>
        <dbReference type="EMBL" id="SEH86128.1"/>
    </source>
</evidence>
<evidence type="ECO:0000256" key="1">
    <source>
        <dbReference type="SAM" id="MobiDB-lite"/>
    </source>
</evidence>
<dbReference type="Gene3D" id="3.30.1150.10">
    <property type="match status" value="1"/>
</dbReference>
<dbReference type="Proteomes" id="UP000198988">
    <property type="component" value="Unassembled WGS sequence"/>
</dbReference>
<dbReference type="Pfam" id="PF13103">
    <property type="entry name" value="TonB_2"/>
    <property type="match status" value="1"/>
</dbReference>
<protein>
    <recommendedName>
        <fullName evidence="4">Protein TolA</fullName>
    </recommendedName>
</protein>
<accession>A0A1H6LN24</accession>
<evidence type="ECO:0000313" key="3">
    <source>
        <dbReference type="Proteomes" id="UP000198988"/>
    </source>
</evidence>
<organism evidence="2 3">
    <name type="scientific">Bathymodiolus azoricus thioautotrophic gill symbiont</name>
    <dbReference type="NCBI Taxonomy" id="235205"/>
    <lineage>
        <taxon>Bacteria</taxon>
        <taxon>Pseudomonadati</taxon>
        <taxon>Pseudomonadota</taxon>
        <taxon>Gammaproteobacteria</taxon>
        <taxon>sulfur-oxidizing symbionts</taxon>
    </lineage>
</organism>
<proteinExistence type="predicted"/>
<evidence type="ECO:0008006" key="4">
    <source>
        <dbReference type="Google" id="ProtNLM"/>
    </source>
</evidence>
<feature type="compositionally biased region" description="Basic and acidic residues" evidence="1">
    <location>
        <begin position="131"/>
        <end position="153"/>
    </location>
</feature>
<dbReference type="RefSeq" id="WP_237731575.1">
    <property type="nucleotide sequence ID" value="NZ_CAESAP020000138.1"/>
</dbReference>
<dbReference type="EMBL" id="CDSC02000271">
    <property type="protein sequence ID" value="SEH86128.1"/>
    <property type="molecule type" value="Genomic_DNA"/>
</dbReference>
<gene>
    <name evidence="2" type="ORF">BAZSYMA_ACONTIG00158_10</name>
</gene>
<name>A0A1H6LN24_9GAMM</name>
<dbReference type="SUPFAM" id="SSF74653">
    <property type="entry name" value="TolA/TonB C-terminal domain"/>
    <property type="match status" value="1"/>
</dbReference>
<sequence>MSSYMQDFVQKIRLPKIAKHHPVAFSVAVALHLVLFVGLLFSSVQRVEQEPEERLKKVNSRAIPKAVTVDLSEIKKETQRLLDGQKKKQAKLKREQRRLKELEDKRYQKQRKINKLKAKVKKEKQAKALAEKKAKEAERKRKIAEKKAKTAEKKKQKIVKQRKAEAKKFKEEQRKRDLTKASQLKEAQKIKDAQKSILDELKVNYITQIASRVNSQWRYSGAKDDWTCEVHIVQDKGGVVKSVKLKSCNVNNKSRETSFKNSIIRAVNKASPLPSAPDKSIFERNIIFNFYQNRSLKK</sequence>
<feature type="region of interest" description="Disordered" evidence="1">
    <location>
        <begin position="131"/>
        <end position="180"/>
    </location>
</feature>
<reference evidence="3" key="1">
    <citation type="submission" date="2016-06" db="EMBL/GenBank/DDBJ databases">
        <authorList>
            <person name="Petersen J."/>
            <person name="Sayavedra L."/>
        </authorList>
    </citation>
    <scope>NUCLEOTIDE SEQUENCE [LARGE SCALE GENOMIC DNA]</scope>
    <source>
        <strain evidence="3">BazSymA</strain>
    </source>
</reference>